<feature type="transmembrane region" description="Helical" evidence="5">
    <location>
        <begin position="492"/>
        <end position="512"/>
    </location>
</feature>
<dbReference type="SUPFAM" id="SSF103473">
    <property type="entry name" value="MFS general substrate transporter"/>
    <property type="match status" value="1"/>
</dbReference>
<keyword evidence="2 5" id="KW-0812">Transmembrane</keyword>
<reference evidence="6 7" key="1">
    <citation type="submission" date="2016-04" db="EMBL/GenBank/DDBJ databases">
        <title>A degradative enzymes factory behind the ericoid mycorrhizal symbiosis.</title>
        <authorList>
            <consortium name="DOE Joint Genome Institute"/>
            <person name="Martino E."/>
            <person name="Morin E."/>
            <person name="Grelet G."/>
            <person name="Kuo A."/>
            <person name="Kohler A."/>
            <person name="Daghino S."/>
            <person name="Barry K."/>
            <person name="Choi C."/>
            <person name="Cichocki N."/>
            <person name="Clum A."/>
            <person name="Copeland A."/>
            <person name="Hainaut M."/>
            <person name="Haridas S."/>
            <person name="Labutti K."/>
            <person name="Lindquist E."/>
            <person name="Lipzen A."/>
            <person name="Khouja H.-R."/>
            <person name="Murat C."/>
            <person name="Ohm R."/>
            <person name="Olson A."/>
            <person name="Spatafora J."/>
            <person name="Veneault-Fourrey C."/>
            <person name="Henrissat B."/>
            <person name="Grigoriev I."/>
            <person name="Martin F."/>
            <person name="Perotto S."/>
        </authorList>
    </citation>
    <scope>NUCLEOTIDE SEQUENCE [LARGE SCALE GENOMIC DNA]</scope>
    <source>
        <strain evidence="6 7">F</strain>
    </source>
</reference>
<evidence type="ECO:0000256" key="4">
    <source>
        <dbReference type="ARBA" id="ARBA00023136"/>
    </source>
</evidence>
<feature type="transmembrane region" description="Helical" evidence="5">
    <location>
        <begin position="462"/>
        <end position="480"/>
    </location>
</feature>
<feature type="transmembrane region" description="Helical" evidence="5">
    <location>
        <begin position="235"/>
        <end position="257"/>
    </location>
</feature>
<dbReference type="AlphaFoldDB" id="A0A2J6RXG2"/>
<sequence>MAVVKFELAQVELTENVSSHRDNKVQNYDDNTIVDIAVGNKGDLEDAGNLKLATDGHTVLVPQPSDDPNDPLNWSWTKKNLILVVICTSAFLADFQAGAGTPCVKLQGKEWGISANKINFTGNLNILMVGLGGVFWVPFIYSWGRVPVLFWTTLVGTFCTLGCCLTDSFQVYYAMRAFMGFTFTAGQTIGLAFIQDMFFFHQHARKIGFWAAIHLMAPYTTPLLGNFIISGTENWRLVFWVVFALAAWNLLLVVLFIDECWYRRDVVESQQPSRGNRLTRLLGIWQWKKHHEYFLSPRLACFRVARIIIKPIILPLMFYYMCTFMWATGINHTSSLIFTTPAKKGGYGFTARSLGFIYFAPLIAVCFGELFGHFFNDFLAHRYIKSHGGRFKPETRLWSNYVAAVIMIPGITLFGQALGHQLPWIALAFGWGMYLFGAMVASVSTTAYALDCYPTSPGEIAAFINLARVLGGFSVGYFQLPWGQAVGYDVAFGTQAGIISFAVGVLVVIHIYGPRLRKWGGAVET</sequence>
<dbReference type="GO" id="GO:0022857">
    <property type="term" value="F:transmembrane transporter activity"/>
    <property type="evidence" value="ECO:0007669"/>
    <property type="project" value="InterPro"/>
</dbReference>
<dbReference type="PANTHER" id="PTHR23502">
    <property type="entry name" value="MAJOR FACILITATOR SUPERFAMILY"/>
    <property type="match status" value="1"/>
</dbReference>
<dbReference type="InterPro" id="IPR011701">
    <property type="entry name" value="MFS"/>
</dbReference>
<dbReference type="InterPro" id="IPR036259">
    <property type="entry name" value="MFS_trans_sf"/>
</dbReference>
<dbReference type="EMBL" id="KZ613942">
    <property type="protein sequence ID" value="PMD43197.1"/>
    <property type="molecule type" value="Genomic_DNA"/>
</dbReference>
<keyword evidence="3 5" id="KW-1133">Transmembrane helix</keyword>
<accession>A0A2J6RXG2</accession>
<feature type="transmembrane region" description="Helical" evidence="5">
    <location>
        <begin position="356"/>
        <end position="376"/>
    </location>
</feature>
<dbReference type="PANTHER" id="PTHR23502:SF22">
    <property type="entry name" value="MAJOR FACILITATOR SUPERFAMILY (MFS) PROFILE DOMAIN-CONTAINING PROTEIN"/>
    <property type="match status" value="1"/>
</dbReference>
<evidence type="ECO:0000256" key="5">
    <source>
        <dbReference type="SAM" id="Phobius"/>
    </source>
</evidence>
<evidence type="ECO:0000256" key="2">
    <source>
        <dbReference type="ARBA" id="ARBA00022692"/>
    </source>
</evidence>
<comment type="subcellular location">
    <subcellularLocation>
        <location evidence="1">Membrane</location>
        <topology evidence="1">Multi-pass membrane protein</topology>
    </subcellularLocation>
</comment>
<evidence type="ECO:0000313" key="6">
    <source>
        <dbReference type="EMBL" id="PMD43197.1"/>
    </source>
</evidence>
<evidence type="ECO:0000256" key="1">
    <source>
        <dbReference type="ARBA" id="ARBA00004141"/>
    </source>
</evidence>
<organism evidence="6 7">
    <name type="scientific">Hyaloscypha variabilis (strain UAMH 11265 / GT02V1 / F)</name>
    <name type="common">Meliniomyces variabilis</name>
    <dbReference type="NCBI Taxonomy" id="1149755"/>
    <lineage>
        <taxon>Eukaryota</taxon>
        <taxon>Fungi</taxon>
        <taxon>Dikarya</taxon>
        <taxon>Ascomycota</taxon>
        <taxon>Pezizomycotina</taxon>
        <taxon>Leotiomycetes</taxon>
        <taxon>Helotiales</taxon>
        <taxon>Hyaloscyphaceae</taxon>
        <taxon>Hyaloscypha</taxon>
        <taxon>Hyaloscypha variabilis</taxon>
    </lineage>
</organism>
<protein>
    <submittedName>
        <fullName evidence="6">MFS general substrate transporter</fullName>
    </submittedName>
</protein>
<dbReference type="STRING" id="1149755.A0A2J6RXG2"/>
<feature type="transmembrane region" description="Helical" evidence="5">
    <location>
        <begin position="178"/>
        <end position="200"/>
    </location>
</feature>
<feature type="transmembrane region" description="Helical" evidence="5">
    <location>
        <begin position="307"/>
        <end position="327"/>
    </location>
</feature>
<proteinExistence type="predicted"/>
<feature type="transmembrane region" description="Helical" evidence="5">
    <location>
        <begin position="120"/>
        <end position="141"/>
    </location>
</feature>
<name>A0A2J6RXG2_HYAVF</name>
<keyword evidence="7" id="KW-1185">Reference proteome</keyword>
<dbReference type="Proteomes" id="UP000235786">
    <property type="component" value="Unassembled WGS sequence"/>
</dbReference>
<keyword evidence="4 5" id="KW-0472">Membrane</keyword>
<gene>
    <name evidence="6" type="ORF">L207DRAFT_484351</name>
</gene>
<feature type="transmembrane region" description="Helical" evidence="5">
    <location>
        <begin position="424"/>
        <end position="450"/>
    </location>
</feature>
<dbReference type="Gene3D" id="1.20.1250.20">
    <property type="entry name" value="MFS general substrate transporter like domains"/>
    <property type="match status" value="1"/>
</dbReference>
<dbReference type="GO" id="GO:0005886">
    <property type="term" value="C:plasma membrane"/>
    <property type="evidence" value="ECO:0007669"/>
    <property type="project" value="TreeGrafter"/>
</dbReference>
<evidence type="ECO:0000256" key="3">
    <source>
        <dbReference type="ARBA" id="ARBA00022989"/>
    </source>
</evidence>
<dbReference type="Pfam" id="PF07690">
    <property type="entry name" value="MFS_1"/>
    <property type="match status" value="1"/>
</dbReference>
<dbReference type="OrthoDB" id="2533084at2759"/>
<feature type="transmembrane region" description="Helical" evidence="5">
    <location>
        <begin position="207"/>
        <end position="229"/>
    </location>
</feature>
<evidence type="ECO:0000313" key="7">
    <source>
        <dbReference type="Proteomes" id="UP000235786"/>
    </source>
</evidence>
<feature type="transmembrane region" description="Helical" evidence="5">
    <location>
        <begin position="397"/>
        <end position="418"/>
    </location>
</feature>